<protein>
    <submittedName>
        <fullName evidence="2">Uncharacterized protein</fullName>
    </submittedName>
</protein>
<organism evidence="2 3">
    <name type="scientific">Streptomyces luteolifulvus</name>
    <dbReference type="NCBI Taxonomy" id="2615112"/>
    <lineage>
        <taxon>Bacteria</taxon>
        <taxon>Bacillati</taxon>
        <taxon>Actinomycetota</taxon>
        <taxon>Actinomycetes</taxon>
        <taxon>Kitasatosporales</taxon>
        <taxon>Streptomycetaceae</taxon>
        <taxon>Streptomyces</taxon>
    </lineage>
</organism>
<dbReference type="AlphaFoldDB" id="A0A6H9UPR2"/>
<gene>
    <name evidence="2" type="ORF">F7R91_37510</name>
</gene>
<sequence length="350" mass="37860">MLCRSRTDIRIVPFLVRQPPLDTQRERGMSHRILSLTGPLAVTALGTTAALVVTAAAPVPAAEPAAPALHRTADARTTTTVRYGPFTLPAASGDDHGETGNRLAFNIEKPCENCFITGFKPNLVYADGSNANVNTGPMLHHAVLGTHAKSDVVCGGPQRKFASGNERVESVLPSGYGIKVRRGERWNMLYDLMNHAPERKSVYITFTFTHEPAPGSRLKPVTPIWMDAGGCLGSAYDAPDGVSEKVRRWRSTISGRLVHMRGHVHHAGRSVRTENITTGKLLCNIMAEEGGSPEFIDLHGHTEISDMRPCSGDPLGTIERGDVLQISSRYESAHSHDGVMGIMAGWVAED</sequence>
<keyword evidence="3" id="KW-1185">Reference proteome</keyword>
<keyword evidence="1" id="KW-1133">Transmembrane helix</keyword>
<dbReference type="Proteomes" id="UP000442707">
    <property type="component" value="Unassembled WGS sequence"/>
</dbReference>
<feature type="transmembrane region" description="Helical" evidence="1">
    <location>
        <begin position="33"/>
        <end position="57"/>
    </location>
</feature>
<comment type="caution">
    <text evidence="2">The sequence shown here is derived from an EMBL/GenBank/DDBJ whole genome shotgun (WGS) entry which is preliminary data.</text>
</comment>
<keyword evidence="1" id="KW-0472">Membrane</keyword>
<dbReference type="Pfam" id="PF07712">
    <property type="entry name" value="SURNod19"/>
    <property type="match status" value="1"/>
</dbReference>
<accession>A0A6H9UPR2</accession>
<name>A0A6H9UPR2_9ACTN</name>
<evidence type="ECO:0000313" key="3">
    <source>
        <dbReference type="Proteomes" id="UP000442707"/>
    </source>
</evidence>
<evidence type="ECO:0000256" key="1">
    <source>
        <dbReference type="SAM" id="Phobius"/>
    </source>
</evidence>
<dbReference type="EMBL" id="VZRB01000047">
    <property type="protein sequence ID" value="KAB1140053.1"/>
    <property type="molecule type" value="Genomic_DNA"/>
</dbReference>
<evidence type="ECO:0000313" key="2">
    <source>
        <dbReference type="EMBL" id="KAB1140053.1"/>
    </source>
</evidence>
<keyword evidence="1" id="KW-0812">Transmembrane</keyword>
<proteinExistence type="predicted"/>
<dbReference type="InterPro" id="IPR011692">
    <property type="entry name" value="Stress_up-reg_Nod19"/>
</dbReference>
<reference evidence="2 3" key="1">
    <citation type="submission" date="2019-09" db="EMBL/GenBank/DDBJ databases">
        <title>Screening of Novel Bioactive Compounds from Soil-Associated.</title>
        <authorList>
            <person name="Zhao S."/>
        </authorList>
    </citation>
    <scope>NUCLEOTIDE SEQUENCE [LARGE SCALE GENOMIC DNA]</scope>
    <source>
        <strain evidence="2 3">HIT-DPA4</strain>
    </source>
</reference>